<dbReference type="AlphaFoldDB" id="A0A674JEF2"/>
<keyword evidence="7" id="KW-1133">Transmembrane helix</keyword>
<dbReference type="FunFam" id="3.90.228.10:FF:000012">
    <property type="entry name" value="Poly(ADP-ribose) polymerase family member 6"/>
    <property type="match status" value="1"/>
</dbReference>
<proteinExistence type="inferred from homology"/>
<evidence type="ECO:0000256" key="2">
    <source>
        <dbReference type="ARBA" id="ARBA00022679"/>
    </source>
</evidence>
<reference evidence="8" key="1">
    <citation type="submission" date="2025-08" db="UniProtKB">
        <authorList>
            <consortium name="Ensembl"/>
        </authorList>
    </citation>
    <scope>IDENTIFICATION</scope>
</reference>
<dbReference type="CDD" id="cd01341">
    <property type="entry name" value="ADP_ribosyl"/>
    <property type="match status" value="1"/>
</dbReference>
<keyword evidence="4" id="KW-0013">ADP-ribosylation</keyword>
<dbReference type="InterPro" id="IPR051838">
    <property type="entry name" value="ARTD_PARP"/>
</dbReference>
<keyword evidence="7" id="KW-0812">Transmembrane</keyword>
<evidence type="ECO:0000256" key="1">
    <source>
        <dbReference type="ARBA" id="ARBA00022676"/>
    </source>
</evidence>
<organism evidence="8 9">
    <name type="scientific">Terrapene triunguis</name>
    <name type="common">Three-toed box turtle</name>
    <dbReference type="NCBI Taxonomy" id="2587831"/>
    <lineage>
        <taxon>Eukaryota</taxon>
        <taxon>Metazoa</taxon>
        <taxon>Chordata</taxon>
        <taxon>Craniata</taxon>
        <taxon>Vertebrata</taxon>
        <taxon>Euteleostomi</taxon>
        <taxon>Archelosauria</taxon>
        <taxon>Testudinata</taxon>
        <taxon>Testudines</taxon>
        <taxon>Cryptodira</taxon>
        <taxon>Durocryptodira</taxon>
        <taxon>Testudinoidea</taxon>
        <taxon>Emydidae</taxon>
        <taxon>Terrapene</taxon>
    </lineage>
</organism>
<keyword evidence="5" id="KW-0520">NAD</keyword>
<dbReference type="PANTHER" id="PTHR21328">
    <property type="entry name" value="POLY ADP-RIBOSE POLYMERASE FAMILY, MEMBER PARP"/>
    <property type="match status" value="1"/>
</dbReference>
<sequence>MDIKGQYWTDDDSDGDNESEEFLYGVQGTCAADLYRHPQLDADIESVKEIYSENSVSVREYGTIDDVDIDLHVNISFLDEEVSTAWKVLRTEPIVLRLRFSLSQYLDGPEPSIEVFQPSNKEGFGLGLQLKKILGMFTSQQWKHLSNDFLKTQQEKRHSWFKSSGTIKKFRAGLSIFSPIPKSPSFPIIQDSMLKGKLGVPELRVNRLMNRSISCTMKNPKVEVFGYPPSTQAGVAPFNILVGLPPPLPHFSIWGIPLGTGQLPCIMKYAEQRIPTLNEYCVVCDEQHVFQNGSMLKPAVCTRELCVFSFYTLGVMSGAAEEVATGAEVVDLLVAMCRAALESPRKSIIFEPYPSVVDPSDPKTLAFNPKKKNYERLQKALDSVMSIREMTQGSYLEIKKQMDKLDPLAHPLLAGDRLPCMISLSFISLLLARSLPFLLFLLLSSPPAKEARFRTAKKLYGSTFAFHGSHIENWHSILRNGLVNASYTKLQVTAWCQPSASVLTTWAGCGHMQVT</sequence>
<dbReference type="InParanoid" id="A0A674JEF2"/>
<dbReference type="Proteomes" id="UP000472274">
    <property type="component" value="Unplaced"/>
</dbReference>
<evidence type="ECO:0000313" key="9">
    <source>
        <dbReference type="Proteomes" id="UP000472274"/>
    </source>
</evidence>
<name>A0A674JEF2_9SAUR</name>
<evidence type="ECO:0000256" key="4">
    <source>
        <dbReference type="ARBA" id="ARBA00022765"/>
    </source>
</evidence>
<reference evidence="8" key="2">
    <citation type="submission" date="2025-09" db="UniProtKB">
        <authorList>
            <consortium name="Ensembl"/>
        </authorList>
    </citation>
    <scope>IDENTIFICATION</scope>
</reference>
<dbReference type="GO" id="GO:0140803">
    <property type="term" value="F:NAD+-protein-cysteine ADP-ribosyltransferase activity"/>
    <property type="evidence" value="ECO:0007669"/>
    <property type="project" value="Ensembl"/>
</dbReference>
<dbReference type="SUPFAM" id="SSF56399">
    <property type="entry name" value="ADP-ribosylation"/>
    <property type="match status" value="1"/>
</dbReference>
<dbReference type="Gene3D" id="3.90.228.10">
    <property type="match status" value="1"/>
</dbReference>
<keyword evidence="3" id="KW-0548">Nucleotidyltransferase</keyword>
<gene>
    <name evidence="8" type="primary">PARP6</name>
</gene>
<keyword evidence="9" id="KW-1185">Reference proteome</keyword>
<dbReference type="GO" id="GO:0140806">
    <property type="term" value="F:NAD+-protein-aspartate ADP-ribosyltransferase activity"/>
    <property type="evidence" value="ECO:0007669"/>
    <property type="project" value="Ensembl"/>
</dbReference>
<evidence type="ECO:0000256" key="6">
    <source>
        <dbReference type="ARBA" id="ARBA00024347"/>
    </source>
</evidence>
<dbReference type="GO" id="GO:0016779">
    <property type="term" value="F:nucleotidyltransferase activity"/>
    <property type="evidence" value="ECO:0007669"/>
    <property type="project" value="UniProtKB-KW"/>
</dbReference>
<evidence type="ECO:0000313" key="8">
    <source>
        <dbReference type="Ensembl" id="ENSTMTP00000018302.1"/>
    </source>
</evidence>
<protein>
    <submittedName>
        <fullName evidence="8">Poly(ADP-ribose) polymerase family member 6</fullName>
    </submittedName>
</protein>
<accession>A0A674JEF2</accession>
<dbReference type="Ensembl" id="ENSTMTT00000018953.1">
    <property type="protein sequence ID" value="ENSTMTP00000018302.1"/>
    <property type="gene ID" value="ENSTMTG00000013401.1"/>
</dbReference>
<dbReference type="GO" id="GO:0070213">
    <property type="term" value="P:protein auto-ADP-ribosylation"/>
    <property type="evidence" value="ECO:0007669"/>
    <property type="project" value="Ensembl"/>
</dbReference>
<feature type="transmembrane region" description="Helical" evidence="7">
    <location>
        <begin position="421"/>
        <end position="443"/>
    </location>
</feature>
<evidence type="ECO:0000256" key="5">
    <source>
        <dbReference type="ARBA" id="ARBA00023027"/>
    </source>
</evidence>
<comment type="similarity">
    <text evidence="6">Belongs to the ARTD/PARP family.</text>
</comment>
<keyword evidence="2" id="KW-0808">Transferase</keyword>
<dbReference type="GeneTree" id="ENSGT00950000183129"/>
<keyword evidence="1" id="KW-0328">Glycosyltransferase</keyword>
<evidence type="ECO:0000256" key="3">
    <source>
        <dbReference type="ARBA" id="ARBA00022695"/>
    </source>
</evidence>
<evidence type="ECO:0000256" key="7">
    <source>
        <dbReference type="SAM" id="Phobius"/>
    </source>
</evidence>
<keyword evidence="7" id="KW-0472">Membrane</keyword>